<dbReference type="Proteomes" id="UP000837857">
    <property type="component" value="Chromosome 3"/>
</dbReference>
<sequence>MNELIADAMCYKAKTVWCARYAIRRDPTTPFAPRRSPPRGVSAPSRNRSWPRSSSKMTAAKNSGGARGRCAAARAPAARAAPVAADSTFQRRCAAGANQ</sequence>
<accession>A0ABN8IUS6</accession>
<evidence type="ECO:0000313" key="3">
    <source>
        <dbReference type="Proteomes" id="UP000837857"/>
    </source>
</evidence>
<evidence type="ECO:0000313" key="2">
    <source>
        <dbReference type="EMBL" id="CAH2063889.1"/>
    </source>
</evidence>
<name>A0ABN8IUS6_9NEOP</name>
<proteinExistence type="predicted"/>
<gene>
    <name evidence="2" type="ORF">IPOD504_LOCUS12722</name>
</gene>
<feature type="non-terminal residue" evidence="2">
    <location>
        <position position="1"/>
    </location>
</feature>
<organism evidence="2 3">
    <name type="scientific">Iphiclides podalirius</name>
    <name type="common">scarce swallowtail</name>
    <dbReference type="NCBI Taxonomy" id="110791"/>
    <lineage>
        <taxon>Eukaryota</taxon>
        <taxon>Metazoa</taxon>
        <taxon>Ecdysozoa</taxon>
        <taxon>Arthropoda</taxon>
        <taxon>Hexapoda</taxon>
        <taxon>Insecta</taxon>
        <taxon>Pterygota</taxon>
        <taxon>Neoptera</taxon>
        <taxon>Endopterygota</taxon>
        <taxon>Lepidoptera</taxon>
        <taxon>Glossata</taxon>
        <taxon>Ditrysia</taxon>
        <taxon>Papilionoidea</taxon>
        <taxon>Papilionidae</taxon>
        <taxon>Papilioninae</taxon>
        <taxon>Iphiclides</taxon>
    </lineage>
</organism>
<protein>
    <submittedName>
        <fullName evidence="2">Uncharacterized protein</fullName>
    </submittedName>
</protein>
<keyword evidence="3" id="KW-1185">Reference proteome</keyword>
<evidence type="ECO:0000256" key="1">
    <source>
        <dbReference type="SAM" id="MobiDB-lite"/>
    </source>
</evidence>
<dbReference type="EMBL" id="OW152815">
    <property type="protein sequence ID" value="CAH2063889.1"/>
    <property type="molecule type" value="Genomic_DNA"/>
</dbReference>
<feature type="region of interest" description="Disordered" evidence="1">
    <location>
        <begin position="27"/>
        <end position="70"/>
    </location>
</feature>
<feature type="compositionally biased region" description="Low complexity" evidence="1">
    <location>
        <begin position="42"/>
        <end position="55"/>
    </location>
</feature>
<reference evidence="2" key="1">
    <citation type="submission" date="2022-03" db="EMBL/GenBank/DDBJ databases">
        <authorList>
            <person name="Martin H S."/>
        </authorList>
    </citation>
    <scope>NUCLEOTIDE SEQUENCE</scope>
</reference>